<dbReference type="Gene3D" id="3.30.70.100">
    <property type="match status" value="1"/>
</dbReference>
<keyword evidence="2" id="KW-1185">Reference proteome</keyword>
<organism evidence="1 2">
    <name type="scientific">Vermiconidia calcicola</name>
    <dbReference type="NCBI Taxonomy" id="1690605"/>
    <lineage>
        <taxon>Eukaryota</taxon>
        <taxon>Fungi</taxon>
        <taxon>Dikarya</taxon>
        <taxon>Ascomycota</taxon>
        <taxon>Pezizomycotina</taxon>
        <taxon>Dothideomycetes</taxon>
        <taxon>Dothideomycetidae</taxon>
        <taxon>Mycosphaerellales</taxon>
        <taxon>Extremaceae</taxon>
        <taxon>Vermiconidia</taxon>
    </lineage>
</organism>
<protein>
    <recommendedName>
        <fullName evidence="3">Stress-response A/B barrel domain-containing protein</fullName>
    </recommendedName>
</protein>
<evidence type="ECO:0000313" key="1">
    <source>
        <dbReference type="EMBL" id="KAK5535914.1"/>
    </source>
</evidence>
<name>A0AAV9Q4Y3_9PEZI</name>
<proteinExistence type="predicted"/>
<accession>A0AAV9Q4Y3</accession>
<dbReference type="AlphaFoldDB" id="A0AAV9Q4Y3"/>
<sequence length="118" mass="13506">MTTTTTTPNVFVRVSPKPGKEARVAELAEFVLKQVQANEPWVSMYRVYTAKSLKGKGDGDGDDIVHYFIEFRIDDMSKLATRREMPHHRTIAKAFEEEDLLSEPLGYSLLEEKGAWMR</sequence>
<comment type="caution">
    <text evidence="1">The sequence shown here is derived from an EMBL/GenBank/DDBJ whole genome shotgun (WGS) entry which is preliminary data.</text>
</comment>
<dbReference type="EMBL" id="JAXLQG010000009">
    <property type="protein sequence ID" value="KAK5535914.1"/>
    <property type="molecule type" value="Genomic_DNA"/>
</dbReference>
<reference evidence="1 2" key="1">
    <citation type="submission" date="2023-06" db="EMBL/GenBank/DDBJ databases">
        <title>Black Yeasts Isolated from many extreme environments.</title>
        <authorList>
            <person name="Coleine C."/>
            <person name="Stajich J.E."/>
            <person name="Selbmann L."/>
        </authorList>
    </citation>
    <scope>NUCLEOTIDE SEQUENCE [LARGE SCALE GENOMIC DNA]</scope>
    <source>
        <strain evidence="1 2">CCFEE 5887</strain>
    </source>
</reference>
<evidence type="ECO:0000313" key="2">
    <source>
        <dbReference type="Proteomes" id="UP001345827"/>
    </source>
</evidence>
<dbReference type="Proteomes" id="UP001345827">
    <property type="component" value="Unassembled WGS sequence"/>
</dbReference>
<gene>
    <name evidence="1" type="ORF">LTR25_005816</name>
</gene>
<evidence type="ECO:0008006" key="3">
    <source>
        <dbReference type="Google" id="ProtNLM"/>
    </source>
</evidence>